<feature type="domain" description="DUF6036" evidence="1">
    <location>
        <begin position="10"/>
        <end position="163"/>
    </location>
</feature>
<evidence type="ECO:0000313" key="2">
    <source>
        <dbReference type="EMBL" id="GAI15532.1"/>
    </source>
</evidence>
<comment type="caution">
    <text evidence="2">The sequence shown here is derived from an EMBL/GenBank/DDBJ whole genome shotgun (WGS) entry which is preliminary data.</text>
</comment>
<dbReference type="Gene3D" id="3.30.460.40">
    <property type="match status" value="1"/>
</dbReference>
<sequence>MFEEILAKLARALDKNNITYMIIGGQAVLLYGEPRLTRDIDVTLGDDIDILPKIIEVTKYLNLKPLPLDITEFVRQTMVLPTRDESSGIRVDFIFSFTPYERQAIEKAKEVLLKKTPVRFAAPEDVIIHKVFAGRARDLDDVKSILVKNPSVNLAYIEKWLAEFDKGSPEAGLLRKFKDILDTISKNE</sequence>
<reference evidence="2" key="1">
    <citation type="journal article" date="2014" name="Front. Microbiol.">
        <title>High frequency of phylogenetically diverse reductive dehalogenase-homologous genes in deep subseafloor sedimentary metagenomes.</title>
        <authorList>
            <person name="Kawai M."/>
            <person name="Futagami T."/>
            <person name="Toyoda A."/>
            <person name="Takaki Y."/>
            <person name="Nishi S."/>
            <person name="Hori S."/>
            <person name="Arai W."/>
            <person name="Tsubouchi T."/>
            <person name="Morono Y."/>
            <person name="Uchiyama I."/>
            <person name="Ito T."/>
            <person name="Fujiyama A."/>
            <person name="Inagaki F."/>
            <person name="Takami H."/>
        </authorList>
    </citation>
    <scope>NUCLEOTIDE SEQUENCE</scope>
    <source>
        <strain evidence="2">Expedition CK06-06</strain>
    </source>
</reference>
<proteinExistence type="predicted"/>
<dbReference type="InterPro" id="IPR043519">
    <property type="entry name" value="NT_sf"/>
</dbReference>
<dbReference type="AlphaFoldDB" id="X1L8A2"/>
<dbReference type="EMBL" id="BARV01008018">
    <property type="protein sequence ID" value="GAI15532.1"/>
    <property type="molecule type" value="Genomic_DNA"/>
</dbReference>
<gene>
    <name evidence="2" type="ORF">S06H3_16223</name>
</gene>
<dbReference type="InterPro" id="IPR045792">
    <property type="entry name" value="DUF6036"/>
</dbReference>
<accession>X1L8A2</accession>
<organism evidence="2">
    <name type="scientific">marine sediment metagenome</name>
    <dbReference type="NCBI Taxonomy" id="412755"/>
    <lineage>
        <taxon>unclassified sequences</taxon>
        <taxon>metagenomes</taxon>
        <taxon>ecological metagenomes</taxon>
    </lineage>
</organism>
<evidence type="ECO:0000259" key="1">
    <source>
        <dbReference type="Pfam" id="PF19502"/>
    </source>
</evidence>
<protein>
    <recommendedName>
        <fullName evidence="1">DUF6036 domain-containing protein</fullName>
    </recommendedName>
</protein>
<name>X1L8A2_9ZZZZ</name>
<dbReference type="SUPFAM" id="SSF81301">
    <property type="entry name" value="Nucleotidyltransferase"/>
    <property type="match status" value="1"/>
</dbReference>
<dbReference type="Pfam" id="PF19502">
    <property type="entry name" value="DUF6036"/>
    <property type="match status" value="1"/>
</dbReference>